<dbReference type="Proteomes" id="UP001497522">
    <property type="component" value="Chromosome 13"/>
</dbReference>
<reference evidence="3" key="1">
    <citation type="submission" date="2024-03" db="EMBL/GenBank/DDBJ databases">
        <authorList>
            <consortium name="ELIXIR-Norway"/>
            <consortium name="Elixir Norway"/>
        </authorList>
    </citation>
    <scope>NUCLEOTIDE SEQUENCE</scope>
</reference>
<accession>A0ABP1AL12</accession>
<feature type="region of interest" description="Disordered" evidence="1">
    <location>
        <begin position="116"/>
        <end position="166"/>
    </location>
</feature>
<organism evidence="3 4">
    <name type="scientific">Sphagnum jensenii</name>
    <dbReference type="NCBI Taxonomy" id="128206"/>
    <lineage>
        <taxon>Eukaryota</taxon>
        <taxon>Viridiplantae</taxon>
        <taxon>Streptophyta</taxon>
        <taxon>Embryophyta</taxon>
        <taxon>Bryophyta</taxon>
        <taxon>Sphagnophytina</taxon>
        <taxon>Sphagnopsida</taxon>
        <taxon>Sphagnales</taxon>
        <taxon>Sphagnaceae</taxon>
        <taxon>Sphagnum</taxon>
    </lineage>
</organism>
<gene>
    <name evidence="3" type="ORF">CSSPJE1EN2_LOCUS6235</name>
</gene>
<evidence type="ECO:0000256" key="2">
    <source>
        <dbReference type="SAM" id="SignalP"/>
    </source>
</evidence>
<name>A0ABP1AL12_9BRYO</name>
<protein>
    <recommendedName>
        <fullName evidence="5">Secreted protein</fullName>
    </recommendedName>
</protein>
<keyword evidence="4" id="KW-1185">Reference proteome</keyword>
<feature type="signal peptide" evidence="2">
    <location>
        <begin position="1"/>
        <end position="17"/>
    </location>
</feature>
<feature type="compositionally biased region" description="Polar residues" evidence="1">
    <location>
        <begin position="157"/>
        <end position="166"/>
    </location>
</feature>
<evidence type="ECO:0008006" key="5">
    <source>
        <dbReference type="Google" id="ProtNLM"/>
    </source>
</evidence>
<feature type="chain" id="PRO_5045556367" description="Secreted protein" evidence="2">
    <location>
        <begin position="18"/>
        <end position="166"/>
    </location>
</feature>
<sequence length="166" mass="17628">MALTVIVALLIMAVLDGTQLQVAAAVRLRVPGSVDPHSRLSNSKRADSGDGLPVVQVNDAVDVQAAPSVVIIIAHGQQSEGDPHNHENLGRFEVEAVRRNHEDLVIFEGTPRNGTVGKRIVGETSSNVHQRRSRIPKGLDRNARSPVPGPPDGNPVSPASDQIGNK</sequence>
<evidence type="ECO:0000256" key="1">
    <source>
        <dbReference type="SAM" id="MobiDB-lite"/>
    </source>
</evidence>
<proteinExistence type="predicted"/>
<evidence type="ECO:0000313" key="3">
    <source>
        <dbReference type="EMBL" id="CAK9863240.1"/>
    </source>
</evidence>
<dbReference type="EMBL" id="OZ023714">
    <property type="protein sequence ID" value="CAK9863240.1"/>
    <property type="molecule type" value="Genomic_DNA"/>
</dbReference>
<evidence type="ECO:0000313" key="4">
    <source>
        <dbReference type="Proteomes" id="UP001497522"/>
    </source>
</evidence>
<keyword evidence="2" id="KW-0732">Signal</keyword>